<dbReference type="Gene3D" id="3.30.70.100">
    <property type="match status" value="1"/>
</dbReference>
<comment type="caution">
    <text evidence="2">The sequence shown here is derived from an EMBL/GenBank/DDBJ whole genome shotgun (WGS) entry which is preliminary data.</text>
</comment>
<dbReference type="Pfam" id="PF00403">
    <property type="entry name" value="HMA"/>
    <property type="match status" value="1"/>
</dbReference>
<organism evidence="2 3">
    <name type="scientific">Floridaenema fluviatile BLCC-F154</name>
    <dbReference type="NCBI Taxonomy" id="3153640"/>
    <lineage>
        <taxon>Bacteria</taxon>
        <taxon>Bacillati</taxon>
        <taxon>Cyanobacteriota</taxon>
        <taxon>Cyanophyceae</taxon>
        <taxon>Oscillatoriophycideae</taxon>
        <taxon>Aerosakkonematales</taxon>
        <taxon>Aerosakkonemataceae</taxon>
        <taxon>Floridanema</taxon>
        <taxon>Floridanema fluviatile</taxon>
    </lineage>
</organism>
<reference evidence="2 3" key="1">
    <citation type="submission" date="2024-09" db="EMBL/GenBank/DDBJ databases">
        <title>Floridaenema gen nov. (Aerosakkonemataceae, Aerosakkonematales ord. nov., Cyanobacteria) from benthic tropical and subtropical fresh waters, with the description of four new species.</title>
        <authorList>
            <person name="Moretto J.A."/>
            <person name="Berthold D.E."/>
            <person name="Lefler F.W."/>
            <person name="Huang I.-S."/>
            <person name="Laughinghouse H. IV."/>
        </authorList>
    </citation>
    <scope>NUCLEOTIDE SEQUENCE [LARGE SCALE GENOMIC DNA]</scope>
    <source>
        <strain evidence="2 3">BLCC-F154</strain>
    </source>
</reference>
<protein>
    <submittedName>
        <fullName evidence="2">Heavy-metal-associated domain-containing protein</fullName>
    </submittedName>
</protein>
<evidence type="ECO:0000259" key="1">
    <source>
        <dbReference type="PROSITE" id="PS50846"/>
    </source>
</evidence>
<dbReference type="PROSITE" id="PS50846">
    <property type="entry name" value="HMA_2"/>
    <property type="match status" value="1"/>
</dbReference>
<name>A0ABV4Y5W8_9CYAN</name>
<proteinExistence type="predicted"/>
<accession>A0ABV4Y5W8</accession>
<evidence type="ECO:0000313" key="2">
    <source>
        <dbReference type="EMBL" id="MFB2934205.1"/>
    </source>
</evidence>
<dbReference type="RefSeq" id="WP_413255734.1">
    <property type="nucleotide sequence ID" value="NZ_JBHFNS010000018.1"/>
</dbReference>
<gene>
    <name evidence="2" type="ORF">ACE1B6_02920</name>
</gene>
<dbReference type="InterPro" id="IPR006121">
    <property type="entry name" value="HMA_dom"/>
</dbReference>
<keyword evidence="3" id="KW-1185">Reference proteome</keyword>
<dbReference type="Proteomes" id="UP001576776">
    <property type="component" value="Unassembled WGS sequence"/>
</dbReference>
<dbReference type="EMBL" id="JBHFNS010000018">
    <property type="protein sequence ID" value="MFB2934205.1"/>
    <property type="molecule type" value="Genomic_DNA"/>
</dbReference>
<evidence type="ECO:0000313" key="3">
    <source>
        <dbReference type="Proteomes" id="UP001576776"/>
    </source>
</evidence>
<dbReference type="InterPro" id="IPR036163">
    <property type="entry name" value="HMA_dom_sf"/>
</dbReference>
<feature type="domain" description="HMA" evidence="1">
    <location>
        <begin position="1"/>
        <end position="62"/>
    </location>
</feature>
<sequence length="62" mass="6504">MELKVPSMACSACGDTITKAIKTVDPNAVVQADPKTKLVNVTTEKPETEIREAIAAAGYPVS</sequence>
<dbReference type="CDD" id="cd00371">
    <property type="entry name" value="HMA"/>
    <property type="match status" value="1"/>
</dbReference>
<dbReference type="SUPFAM" id="SSF55008">
    <property type="entry name" value="HMA, heavy metal-associated domain"/>
    <property type="match status" value="1"/>
</dbReference>